<dbReference type="RefSeq" id="WP_140648218.1">
    <property type="nucleotide sequence ID" value="NZ_RCZB01000002.1"/>
</dbReference>
<sequence length="146" mass="15773">MALLALTAANTSLAQQQQNEDTHEAQMQQAAQGYSRSEAAGNAWERGYDQRSVKAMADLPKVRAHLTQVWQHFGMSAKGAEMVASGYRVSDADLNRAASLSGKSEDQIASMLQSALSTKNYALADQLMLNYEKKRMGSTAVTSAGQ</sequence>
<dbReference type="OrthoDB" id="9939330at2"/>
<organism evidence="2 3">
    <name type="scientific">Rhodanobacter glycinis</name>
    <dbReference type="NCBI Taxonomy" id="582702"/>
    <lineage>
        <taxon>Bacteria</taxon>
        <taxon>Pseudomonadati</taxon>
        <taxon>Pseudomonadota</taxon>
        <taxon>Gammaproteobacteria</taxon>
        <taxon>Lysobacterales</taxon>
        <taxon>Rhodanobacteraceae</taxon>
        <taxon>Rhodanobacter</taxon>
    </lineage>
</organism>
<keyword evidence="3" id="KW-1185">Reference proteome</keyword>
<proteinExistence type="predicted"/>
<gene>
    <name evidence="2" type="ORF">EAH88_00125</name>
</gene>
<feature type="region of interest" description="Disordered" evidence="1">
    <location>
        <begin position="14"/>
        <end position="38"/>
    </location>
</feature>
<protein>
    <submittedName>
        <fullName evidence="2">Uncharacterized protein</fullName>
    </submittedName>
</protein>
<dbReference type="EMBL" id="RCZO01000001">
    <property type="protein sequence ID" value="TPG11008.1"/>
    <property type="molecule type" value="Genomic_DNA"/>
</dbReference>
<feature type="compositionally biased region" description="Polar residues" evidence="1">
    <location>
        <begin position="25"/>
        <end position="35"/>
    </location>
</feature>
<evidence type="ECO:0000256" key="1">
    <source>
        <dbReference type="SAM" id="MobiDB-lite"/>
    </source>
</evidence>
<name>A0A502FGB4_9GAMM</name>
<comment type="caution">
    <text evidence="2">The sequence shown here is derived from an EMBL/GenBank/DDBJ whole genome shotgun (WGS) entry which is preliminary data.</text>
</comment>
<dbReference type="AlphaFoldDB" id="A0A502FGB4"/>
<evidence type="ECO:0000313" key="2">
    <source>
        <dbReference type="EMBL" id="TPG11008.1"/>
    </source>
</evidence>
<dbReference type="Proteomes" id="UP000319486">
    <property type="component" value="Unassembled WGS sequence"/>
</dbReference>
<accession>A0A502FGB4</accession>
<reference evidence="2 3" key="1">
    <citation type="journal article" date="2019" name="Environ. Microbiol.">
        <title>Species interactions and distinct microbial communities in high Arctic permafrost affected cryosols are associated with the CH4 and CO2 gas fluxes.</title>
        <authorList>
            <person name="Altshuler I."/>
            <person name="Hamel J."/>
            <person name="Turney S."/>
            <person name="Magnuson E."/>
            <person name="Levesque R."/>
            <person name="Greer C."/>
            <person name="Whyte L.G."/>
        </authorList>
    </citation>
    <scope>NUCLEOTIDE SEQUENCE [LARGE SCALE GENOMIC DNA]</scope>
    <source>
        <strain evidence="2 3">S13Y</strain>
    </source>
</reference>
<evidence type="ECO:0000313" key="3">
    <source>
        <dbReference type="Proteomes" id="UP000319486"/>
    </source>
</evidence>